<dbReference type="InterPro" id="IPR050807">
    <property type="entry name" value="TransReg_Diox_bact_type"/>
</dbReference>
<dbReference type="InterPro" id="IPR010982">
    <property type="entry name" value="Lambda_DNA-bd_dom_sf"/>
</dbReference>
<dbReference type="GO" id="GO:0005829">
    <property type="term" value="C:cytosol"/>
    <property type="evidence" value="ECO:0007669"/>
    <property type="project" value="TreeGrafter"/>
</dbReference>
<dbReference type="RefSeq" id="WP_147894680.1">
    <property type="nucleotide sequence ID" value="NZ_BAAANR010000001.1"/>
</dbReference>
<dbReference type="InterPro" id="IPR011051">
    <property type="entry name" value="RmlC_Cupin_sf"/>
</dbReference>
<comment type="caution">
    <text evidence="3">The sequence shown here is derived from an EMBL/GenBank/DDBJ whole genome shotgun (WGS) entry which is preliminary data.</text>
</comment>
<gene>
    <name evidence="3" type="ORF">FVP77_11070</name>
</gene>
<feature type="domain" description="HTH cro/C1-type" evidence="2">
    <location>
        <begin position="23"/>
        <end position="77"/>
    </location>
</feature>
<proteinExistence type="predicted"/>
<dbReference type="Pfam" id="PF07883">
    <property type="entry name" value="Cupin_2"/>
    <property type="match status" value="1"/>
</dbReference>
<dbReference type="InterPro" id="IPR001387">
    <property type="entry name" value="Cro/C1-type_HTH"/>
</dbReference>
<name>A0A5C8HU64_9MICO</name>
<evidence type="ECO:0000256" key="1">
    <source>
        <dbReference type="ARBA" id="ARBA00023125"/>
    </source>
</evidence>
<dbReference type="OrthoDB" id="4282897at2"/>
<evidence type="ECO:0000313" key="4">
    <source>
        <dbReference type="Proteomes" id="UP000321034"/>
    </source>
</evidence>
<dbReference type="CDD" id="cd00093">
    <property type="entry name" value="HTH_XRE"/>
    <property type="match status" value="1"/>
</dbReference>
<dbReference type="SUPFAM" id="SSF47413">
    <property type="entry name" value="lambda repressor-like DNA-binding domains"/>
    <property type="match status" value="1"/>
</dbReference>
<sequence length="201" mass="21721">MTTMVEGAAHDEKAASLRLGAHIRLLRHARAMTLVQLADATDLSHPFLSQLERGLAQPSLSTLRRVAVALETSPIELIAAADAPDEKAAEVEVHRSDERLVDDGFAATPARTLAHGTRPMHPLEVVGENVVAGEAYVHAEDEFLYVLAGAVRVDLAGEVLTLGRGDSVYYRGGVAHRWWSATGETYRLLVVKQGPSGWRNA</sequence>
<keyword evidence="4" id="KW-1185">Reference proteome</keyword>
<accession>A0A5C8HU64</accession>
<reference evidence="3 4" key="1">
    <citation type="submission" date="2019-08" db="EMBL/GenBank/DDBJ databases">
        <authorList>
            <person name="Dong K."/>
        </authorList>
    </citation>
    <scope>NUCLEOTIDE SEQUENCE [LARGE SCALE GENOMIC DNA]</scope>
    <source>
        <strain evidence="3 4">JCM14558</strain>
    </source>
</reference>
<protein>
    <submittedName>
        <fullName evidence="3">Helix-turn-helix transcriptional regulator</fullName>
    </submittedName>
</protein>
<evidence type="ECO:0000313" key="3">
    <source>
        <dbReference type="EMBL" id="TXK09467.1"/>
    </source>
</evidence>
<dbReference type="Gene3D" id="2.60.120.10">
    <property type="entry name" value="Jelly Rolls"/>
    <property type="match status" value="1"/>
</dbReference>
<dbReference type="CDD" id="cd02209">
    <property type="entry name" value="cupin_XRE_C"/>
    <property type="match status" value="1"/>
</dbReference>
<dbReference type="SMART" id="SM00530">
    <property type="entry name" value="HTH_XRE"/>
    <property type="match status" value="1"/>
</dbReference>
<dbReference type="GO" id="GO:0003700">
    <property type="term" value="F:DNA-binding transcription factor activity"/>
    <property type="evidence" value="ECO:0007669"/>
    <property type="project" value="TreeGrafter"/>
</dbReference>
<organism evidence="3 4">
    <name type="scientific">Microbacterium hatanonis</name>
    <dbReference type="NCBI Taxonomy" id="404366"/>
    <lineage>
        <taxon>Bacteria</taxon>
        <taxon>Bacillati</taxon>
        <taxon>Actinomycetota</taxon>
        <taxon>Actinomycetes</taxon>
        <taxon>Micrococcales</taxon>
        <taxon>Microbacteriaceae</taxon>
        <taxon>Microbacterium</taxon>
    </lineage>
</organism>
<dbReference type="EMBL" id="VRSV01000002">
    <property type="protein sequence ID" value="TXK09467.1"/>
    <property type="molecule type" value="Genomic_DNA"/>
</dbReference>
<dbReference type="Pfam" id="PF13560">
    <property type="entry name" value="HTH_31"/>
    <property type="match status" value="1"/>
</dbReference>
<dbReference type="PROSITE" id="PS50943">
    <property type="entry name" value="HTH_CROC1"/>
    <property type="match status" value="1"/>
</dbReference>
<keyword evidence="1" id="KW-0238">DNA-binding</keyword>
<dbReference type="Proteomes" id="UP000321034">
    <property type="component" value="Unassembled WGS sequence"/>
</dbReference>
<dbReference type="InterPro" id="IPR013096">
    <property type="entry name" value="Cupin_2"/>
</dbReference>
<dbReference type="PANTHER" id="PTHR46797">
    <property type="entry name" value="HTH-TYPE TRANSCRIPTIONAL REGULATOR"/>
    <property type="match status" value="1"/>
</dbReference>
<evidence type="ECO:0000259" key="2">
    <source>
        <dbReference type="PROSITE" id="PS50943"/>
    </source>
</evidence>
<dbReference type="Gene3D" id="1.10.260.40">
    <property type="entry name" value="lambda repressor-like DNA-binding domains"/>
    <property type="match status" value="1"/>
</dbReference>
<dbReference type="GO" id="GO:0003677">
    <property type="term" value="F:DNA binding"/>
    <property type="evidence" value="ECO:0007669"/>
    <property type="project" value="UniProtKB-KW"/>
</dbReference>
<dbReference type="SUPFAM" id="SSF51182">
    <property type="entry name" value="RmlC-like cupins"/>
    <property type="match status" value="1"/>
</dbReference>
<dbReference type="InterPro" id="IPR014710">
    <property type="entry name" value="RmlC-like_jellyroll"/>
</dbReference>
<dbReference type="PANTHER" id="PTHR46797:SF1">
    <property type="entry name" value="METHYLPHOSPHONATE SYNTHASE"/>
    <property type="match status" value="1"/>
</dbReference>
<dbReference type="AlphaFoldDB" id="A0A5C8HU64"/>